<protein>
    <submittedName>
        <fullName evidence="1">Uncharacterized protein</fullName>
    </submittedName>
</protein>
<gene>
    <name evidence="1" type="ORF">E3T27_14890</name>
</gene>
<dbReference type="AlphaFoldDB" id="A0A4R8ZA44"/>
<dbReference type="OrthoDB" id="4770574at2"/>
<dbReference type="Proteomes" id="UP000298424">
    <property type="component" value="Unassembled WGS sequence"/>
</dbReference>
<reference evidence="1 2" key="1">
    <citation type="submission" date="2019-03" db="EMBL/GenBank/DDBJ databases">
        <title>Genomics of glacier-inhabiting Cryobacterium strains.</title>
        <authorList>
            <person name="Liu Q."/>
            <person name="Xin Y.-H."/>
        </authorList>
    </citation>
    <scope>NUCLEOTIDE SEQUENCE [LARGE SCALE GENOMIC DNA]</scope>
    <source>
        <strain evidence="1 2">TMT1-1</strain>
    </source>
</reference>
<feature type="non-terminal residue" evidence="1">
    <location>
        <position position="1"/>
    </location>
</feature>
<comment type="caution">
    <text evidence="1">The sequence shown here is derived from an EMBL/GenBank/DDBJ whole genome shotgun (WGS) entry which is preliminary data.</text>
</comment>
<name>A0A4R8ZA44_9MICO</name>
<keyword evidence="2" id="KW-1185">Reference proteome</keyword>
<evidence type="ECO:0000313" key="2">
    <source>
        <dbReference type="Proteomes" id="UP000298424"/>
    </source>
</evidence>
<organism evidence="1 2">
    <name type="scientific">Cryobacterium lyxosi</name>
    <dbReference type="NCBI Taxonomy" id="1259228"/>
    <lineage>
        <taxon>Bacteria</taxon>
        <taxon>Bacillati</taxon>
        <taxon>Actinomycetota</taxon>
        <taxon>Actinomycetes</taxon>
        <taxon>Micrococcales</taxon>
        <taxon>Microbacteriaceae</taxon>
        <taxon>Cryobacterium</taxon>
    </lineage>
</organism>
<evidence type="ECO:0000313" key="1">
    <source>
        <dbReference type="EMBL" id="TFD23473.1"/>
    </source>
</evidence>
<dbReference type="EMBL" id="SOGT01000016">
    <property type="protein sequence ID" value="TFD23473.1"/>
    <property type="molecule type" value="Genomic_DNA"/>
</dbReference>
<sequence length="80" mass="9416">IKSHTDRSFANLCWVFLGHIRILSPERKRQEIRDGSVRTLENVVLMTPEQIHVNSFMYEPILDMSDDHLRKLLGDVKKLK</sequence>
<dbReference type="RefSeq" id="WP_134573720.1">
    <property type="nucleotide sequence ID" value="NZ_SOGT01000016.1"/>
</dbReference>
<proteinExistence type="predicted"/>
<accession>A0A4R8ZA44</accession>